<protein>
    <submittedName>
        <fullName evidence="2">Uncharacterized protein</fullName>
    </submittedName>
</protein>
<keyword evidence="3" id="KW-1185">Reference proteome</keyword>
<dbReference type="Proteomes" id="UP001066276">
    <property type="component" value="Chromosome 6"/>
</dbReference>
<sequence>MQWRSGDPYGHIRREVRISGVNVSARSPGARKSKAELAPGRVGTLSRQAPGDGGTHWEPPSRHSWELAASTGTLSEQAGSICGLEQDCNPDPVNPSDQPPRDRRDDNRNGGAN</sequence>
<proteinExistence type="predicted"/>
<evidence type="ECO:0000313" key="2">
    <source>
        <dbReference type="EMBL" id="KAJ1137689.1"/>
    </source>
</evidence>
<organism evidence="2 3">
    <name type="scientific">Pleurodeles waltl</name>
    <name type="common">Iberian ribbed newt</name>
    <dbReference type="NCBI Taxonomy" id="8319"/>
    <lineage>
        <taxon>Eukaryota</taxon>
        <taxon>Metazoa</taxon>
        <taxon>Chordata</taxon>
        <taxon>Craniata</taxon>
        <taxon>Vertebrata</taxon>
        <taxon>Euteleostomi</taxon>
        <taxon>Amphibia</taxon>
        <taxon>Batrachia</taxon>
        <taxon>Caudata</taxon>
        <taxon>Salamandroidea</taxon>
        <taxon>Salamandridae</taxon>
        <taxon>Pleurodelinae</taxon>
        <taxon>Pleurodeles</taxon>
    </lineage>
</organism>
<evidence type="ECO:0000313" key="3">
    <source>
        <dbReference type="Proteomes" id="UP001066276"/>
    </source>
</evidence>
<accession>A0AAV7QF31</accession>
<reference evidence="2" key="1">
    <citation type="journal article" date="2022" name="bioRxiv">
        <title>Sequencing and chromosome-scale assembly of the giantPleurodeles waltlgenome.</title>
        <authorList>
            <person name="Brown T."/>
            <person name="Elewa A."/>
            <person name="Iarovenko S."/>
            <person name="Subramanian E."/>
            <person name="Araus A.J."/>
            <person name="Petzold A."/>
            <person name="Susuki M."/>
            <person name="Suzuki K.-i.T."/>
            <person name="Hayashi T."/>
            <person name="Toyoda A."/>
            <person name="Oliveira C."/>
            <person name="Osipova E."/>
            <person name="Leigh N.D."/>
            <person name="Simon A."/>
            <person name="Yun M.H."/>
        </authorList>
    </citation>
    <scope>NUCLEOTIDE SEQUENCE</scope>
    <source>
        <strain evidence="2">20211129_DDA</strain>
        <tissue evidence="2">Liver</tissue>
    </source>
</reference>
<dbReference type="AlphaFoldDB" id="A0AAV7QF31"/>
<gene>
    <name evidence="2" type="ORF">NDU88_004087</name>
</gene>
<feature type="region of interest" description="Disordered" evidence="1">
    <location>
        <begin position="20"/>
        <end position="62"/>
    </location>
</feature>
<evidence type="ECO:0000256" key="1">
    <source>
        <dbReference type="SAM" id="MobiDB-lite"/>
    </source>
</evidence>
<comment type="caution">
    <text evidence="2">The sequence shown here is derived from an EMBL/GenBank/DDBJ whole genome shotgun (WGS) entry which is preliminary data.</text>
</comment>
<feature type="region of interest" description="Disordered" evidence="1">
    <location>
        <begin position="82"/>
        <end position="113"/>
    </location>
</feature>
<feature type="compositionally biased region" description="Basic and acidic residues" evidence="1">
    <location>
        <begin position="99"/>
        <end position="113"/>
    </location>
</feature>
<name>A0AAV7QF31_PLEWA</name>
<dbReference type="EMBL" id="JANPWB010000010">
    <property type="protein sequence ID" value="KAJ1137689.1"/>
    <property type="molecule type" value="Genomic_DNA"/>
</dbReference>